<dbReference type="Gene3D" id="3.40.50.2000">
    <property type="entry name" value="Glycogen Phosphorylase B"/>
    <property type="match status" value="2"/>
</dbReference>
<dbReference type="Pfam" id="PF13439">
    <property type="entry name" value="Glyco_transf_4"/>
    <property type="match status" value="1"/>
</dbReference>
<dbReference type="PANTHER" id="PTHR12526">
    <property type="entry name" value="GLYCOSYLTRANSFERASE"/>
    <property type="match status" value="1"/>
</dbReference>
<evidence type="ECO:0000256" key="1">
    <source>
        <dbReference type="ARBA" id="ARBA00022676"/>
    </source>
</evidence>
<evidence type="ECO:0000313" key="6">
    <source>
        <dbReference type="Proteomes" id="UP000179243"/>
    </source>
</evidence>
<dbReference type="GO" id="GO:0016757">
    <property type="term" value="F:glycosyltransferase activity"/>
    <property type="evidence" value="ECO:0007669"/>
    <property type="project" value="UniProtKB-KW"/>
</dbReference>
<accession>A0A1F7FCH3</accession>
<dbReference type="Proteomes" id="UP000179243">
    <property type="component" value="Unassembled WGS sequence"/>
</dbReference>
<evidence type="ECO:0000259" key="4">
    <source>
        <dbReference type="Pfam" id="PF13439"/>
    </source>
</evidence>
<dbReference type="Pfam" id="PF00534">
    <property type="entry name" value="Glycos_transf_1"/>
    <property type="match status" value="1"/>
</dbReference>
<dbReference type="AlphaFoldDB" id="A0A1F7FCH3"/>
<protein>
    <submittedName>
        <fullName evidence="5">Uncharacterized protein</fullName>
    </submittedName>
</protein>
<feature type="domain" description="Glycosyltransferase subfamily 4-like N-terminal" evidence="4">
    <location>
        <begin position="14"/>
        <end position="182"/>
    </location>
</feature>
<sequence>MTRILFINYSTDLGGAELSLLALASSLDPAEYGATLITFGTGALSVRAHALNLRVIELAPGPTLTGLRRDNSVAASFQALMLFAPLLRQIRALRQTIRNTNASIVHTNNPKSHVLGALAAAGTGVRVVMHMRDILPPRSVGLAAMRMCAALTNASLIAISNAVKEALPPGLKQRTRVIYNGFAPLIPARTRAEVRSSLGVPEHHTVVLTVGRLVPWKGHQILLKAMVPLIKTNEYWLVIAGNAAYGGQEWPALLKEQAQGLGIGDKVIFTGFSDDVAGLFAAADIFVLASENEPFGRALVEAMLCNTPVIAFDAAGPSEIIEHGKTGLLVKERNAEALGAAITGLADNPVLRQNLGGAGAADAAERFALEKHVQAITTLYRELAHTL</sequence>
<evidence type="ECO:0000259" key="3">
    <source>
        <dbReference type="Pfam" id="PF00534"/>
    </source>
</evidence>
<organism evidence="5 6">
    <name type="scientific">Candidatus Raymondbacteria bacterium RIFOXYD12_FULL_49_13</name>
    <dbReference type="NCBI Taxonomy" id="1817890"/>
    <lineage>
        <taxon>Bacteria</taxon>
        <taxon>Raymondiibacteriota</taxon>
    </lineage>
</organism>
<keyword evidence="2" id="KW-0808">Transferase</keyword>
<comment type="caution">
    <text evidence="5">The sequence shown here is derived from an EMBL/GenBank/DDBJ whole genome shotgun (WGS) entry which is preliminary data.</text>
</comment>
<evidence type="ECO:0000313" key="5">
    <source>
        <dbReference type="EMBL" id="OGK04212.1"/>
    </source>
</evidence>
<evidence type="ECO:0000256" key="2">
    <source>
        <dbReference type="ARBA" id="ARBA00022679"/>
    </source>
</evidence>
<dbReference type="InterPro" id="IPR028098">
    <property type="entry name" value="Glyco_trans_4-like_N"/>
</dbReference>
<gene>
    <name evidence="5" type="ORF">A2519_17775</name>
</gene>
<reference evidence="5 6" key="1">
    <citation type="journal article" date="2016" name="Nat. Commun.">
        <title>Thousands of microbial genomes shed light on interconnected biogeochemical processes in an aquifer system.</title>
        <authorList>
            <person name="Anantharaman K."/>
            <person name="Brown C.T."/>
            <person name="Hug L.A."/>
            <person name="Sharon I."/>
            <person name="Castelle C.J."/>
            <person name="Probst A.J."/>
            <person name="Thomas B.C."/>
            <person name="Singh A."/>
            <person name="Wilkins M.J."/>
            <person name="Karaoz U."/>
            <person name="Brodie E.L."/>
            <person name="Williams K.H."/>
            <person name="Hubbard S.S."/>
            <person name="Banfield J.F."/>
        </authorList>
    </citation>
    <scope>NUCLEOTIDE SEQUENCE [LARGE SCALE GENOMIC DNA]</scope>
</reference>
<proteinExistence type="predicted"/>
<dbReference type="EMBL" id="MFYX01000074">
    <property type="protein sequence ID" value="OGK04212.1"/>
    <property type="molecule type" value="Genomic_DNA"/>
</dbReference>
<name>A0A1F7FCH3_UNCRA</name>
<dbReference type="SUPFAM" id="SSF53756">
    <property type="entry name" value="UDP-Glycosyltransferase/glycogen phosphorylase"/>
    <property type="match status" value="1"/>
</dbReference>
<dbReference type="CDD" id="cd03801">
    <property type="entry name" value="GT4_PimA-like"/>
    <property type="match status" value="1"/>
</dbReference>
<keyword evidence="1" id="KW-0328">Glycosyltransferase</keyword>
<dbReference type="InterPro" id="IPR001296">
    <property type="entry name" value="Glyco_trans_1"/>
</dbReference>
<feature type="domain" description="Glycosyl transferase family 1" evidence="3">
    <location>
        <begin position="192"/>
        <end position="359"/>
    </location>
</feature>
<dbReference type="PANTHER" id="PTHR12526:SF510">
    <property type="entry name" value="D-INOSITOL 3-PHOSPHATE GLYCOSYLTRANSFERASE"/>
    <property type="match status" value="1"/>
</dbReference>